<evidence type="ECO:0000313" key="2">
    <source>
        <dbReference type="Proteomes" id="UP000004550"/>
    </source>
</evidence>
<gene>
    <name evidence="1" type="ORF">SIDU_06095</name>
</gene>
<dbReference type="RefSeq" id="WP_007685939.1">
    <property type="nucleotide sequence ID" value="NZ_CP013070.1"/>
</dbReference>
<dbReference type="KEGG" id="sinb:SIDU_06095"/>
<name>A0A1L5BMH7_SPHIB</name>
<dbReference type="EMBL" id="CP013070">
    <property type="protein sequence ID" value="APL94111.1"/>
    <property type="molecule type" value="Genomic_DNA"/>
</dbReference>
<evidence type="ECO:0000313" key="1">
    <source>
        <dbReference type="EMBL" id="APL94111.1"/>
    </source>
</evidence>
<accession>A0A1L5BMH7</accession>
<proteinExistence type="predicted"/>
<dbReference type="AlphaFoldDB" id="A0A1L5BMH7"/>
<organism evidence="1 2">
    <name type="scientific">Sphingobium indicum (strain DSM 16412 / CCM 7286 / MTCC 6364 / B90A)</name>
    <dbReference type="NCBI Taxonomy" id="861109"/>
    <lineage>
        <taxon>Bacteria</taxon>
        <taxon>Pseudomonadati</taxon>
        <taxon>Pseudomonadota</taxon>
        <taxon>Alphaproteobacteria</taxon>
        <taxon>Sphingomonadales</taxon>
        <taxon>Sphingomonadaceae</taxon>
        <taxon>Sphingobium</taxon>
    </lineage>
</organism>
<reference evidence="1 2" key="1">
    <citation type="journal article" date="2012" name="J. Bacteriol.">
        <title>Genome sequence of Sphingobium indicum B90A, a hexachlorocyclohexane-degrading bacterium.</title>
        <authorList>
            <person name="Anand S."/>
            <person name="Sangwan N."/>
            <person name="Lata P."/>
            <person name="Kaur J."/>
            <person name="Dua A."/>
            <person name="Singh A.K."/>
            <person name="Verma M."/>
            <person name="Kaur J."/>
            <person name="Khurana J.P."/>
            <person name="Khurana P."/>
            <person name="Mathur S."/>
            <person name="Lal R."/>
        </authorList>
    </citation>
    <scope>NUCLEOTIDE SEQUENCE [LARGE SCALE GENOMIC DNA]</scope>
    <source>
        <strain evidence="2">DSM 16412 / CCM 7286 / MTCC 6364 / B90A</strain>
    </source>
</reference>
<dbReference type="Proteomes" id="UP000004550">
    <property type="component" value="Chromosome"/>
</dbReference>
<sequence length="133" mass="14853">MSFLSNIFLSPSKRRLLKAISWGDDAFAEYIAWGDVRQRLNEGLRRQSDRSIQIGPRDIDAANSVLFAAFKICSARCASGEHHIYRGILSGVGKGYLNLAQEILNNLVDNGFLSDEDAEEEMECLQLSIKEEG</sequence>
<protein>
    <submittedName>
        <fullName evidence="1">Uncharacterized protein</fullName>
    </submittedName>
</protein>